<dbReference type="SMART" id="SM00225">
    <property type="entry name" value="BTB"/>
    <property type="match status" value="1"/>
</dbReference>
<dbReference type="InterPro" id="IPR003131">
    <property type="entry name" value="T1-type_BTB"/>
</dbReference>
<dbReference type="Pfam" id="PF02214">
    <property type="entry name" value="BTB_2"/>
    <property type="match status" value="1"/>
</dbReference>
<dbReference type="EMBL" id="WJQU01000002">
    <property type="protein sequence ID" value="KAJ6643181.1"/>
    <property type="molecule type" value="Genomic_DNA"/>
</dbReference>
<feature type="transmembrane region" description="Helical" evidence="13">
    <location>
        <begin position="560"/>
        <end position="584"/>
    </location>
</feature>
<dbReference type="SUPFAM" id="SSF81324">
    <property type="entry name" value="Voltage-gated potassium channels"/>
    <property type="match status" value="2"/>
</dbReference>
<feature type="region of interest" description="Disordered" evidence="12">
    <location>
        <begin position="1203"/>
        <end position="1229"/>
    </location>
</feature>
<dbReference type="Gene3D" id="3.30.710.10">
    <property type="entry name" value="Potassium Channel Kv1.1, Chain A"/>
    <property type="match status" value="1"/>
</dbReference>
<dbReference type="OrthoDB" id="296522at2759"/>
<reference evidence="15" key="1">
    <citation type="submission" date="2022-07" db="EMBL/GenBank/DDBJ databases">
        <authorList>
            <person name="Trinca V."/>
            <person name="Uliana J.V.C."/>
            <person name="Torres T.T."/>
            <person name="Ward R.J."/>
            <person name="Monesi N."/>
        </authorList>
    </citation>
    <scope>NUCLEOTIDE SEQUENCE</scope>
    <source>
        <strain evidence="15">HSMRA1968</strain>
        <tissue evidence="15">Whole embryos</tissue>
    </source>
</reference>
<dbReference type="Proteomes" id="UP001151699">
    <property type="component" value="Chromosome B"/>
</dbReference>
<evidence type="ECO:0000256" key="8">
    <source>
        <dbReference type="ARBA" id="ARBA00022989"/>
    </source>
</evidence>
<evidence type="ECO:0000256" key="6">
    <source>
        <dbReference type="ARBA" id="ARBA00022882"/>
    </source>
</evidence>
<dbReference type="InterPro" id="IPR003968">
    <property type="entry name" value="K_chnl_volt-dep_Kv"/>
</dbReference>
<dbReference type="PRINTS" id="PR00169">
    <property type="entry name" value="KCHANNEL"/>
</dbReference>
<dbReference type="GO" id="GO:0001508">
    <property type="term" value="P:action potential"/>
    <property type="evidence" value="ECO:0007669"/>
    <property type="project" value="TreeGrafter"/>
</dbReference>
<evidence type="ECO:0000256" key="12">
    <source>
        <dbReference type="SAM" id="MobiDB-lite"/>
    </source>
</evidence>
<dbReference type="Gene3D" id="1.20.120.350">
    <property type="entry name" value="Voltage-gated potassium channels. Chain C"/>
    <property type="match status" value="1"/>
</dbReference>
<dbReference type="PANTHER" id="PTHR11537">
    <property type="entry name" value="VOLTAGE-GATED POTASSIUM CHANNEL"/>
    <property type="match status" value="1"/>
</dbReference>
<feature type="region of interest" description="Disordered" evidence="12">
    <location>
        <begin position="639"/>
        <end position="680"/>
    </location>
</feature>
<evidence type="ECO:0000256" key="7">
    <source>
        <dbReference type="ARBA" id="ARBA00022958"/>
    </source>
</evidence>
<keyword evidence="8 13" id="KW-1133">Transmembrane helix</keyword>
<keyword evidence="11" id="KW-0407">Ion channel</keyword>
<feature type="region of interest" description="Disordered" evidence="12">
    <location>
        <begin position="1037"/>
        <end position="1069"/>
    </location>
</feature>
<evidence type="ECO:0000259" key="14">
    <source>
        <dbReference type="SMART" id="SM00225"/>
    </source>
</evidence>
<name>A0A9Q0N4Z3_9DIPT</name>
<comment type="subcellular location">
    <subcellularLocation>
        <location evidence="1">Membrane</location>
        <topology evidence="1">Multi-pass membrane protein</topology>
    </subcellularLocation>
</comment>
<gene>
    <name evidence="15" type="primary">Shab</name>
    <name evidence="15" type="ORF">Bhyg_08137</name>
</gene>
<organism evidence="15 16">
    <name type="scientific">Pseudolycoriella hygida</name>
    <dbReference type="NCBI Taxonomy" id="35572"/>
    <lineage>
        <taxon>Eukaryota</taxon>
        <taxon>Metazoa</taxon>
        <taxon>Ecdysozoa</taxon>
        <taxon>Arthropoda</taxon>
        <taxon>Hexapoda</taxon>
        <taxon>Insecta</taxon>
        <taxon>Pterygota</taxon>
        <taxon>Neoptera</taxon>
        <taxon>Endopterygota</taxon>
        <taxon>Diptera</taxon>
        <taxon>Nematocera</taxon>
        <taxon>Sciaroidea</taxon>
        <taxon>Sciaridae</taxon>
        <taxon>Pseudolycoriella</taxon>
    </lineage>
</organism>
<keyword evidence="2" id="KW-0813">Transport</keyword>
<accession>A0A9Q0N4Z3</accession>
<dbReference type="InterPro" id="IPR027359">
    <property type="entry name" value="Volt_channel_dom_sf"/>
</dbReference>
<feature type="transmembrane region" description="Helical" evidence="13">
    <location>
        <begin position="473"/>
        <end position="494"/>
    </location>
</feature>
<keyword evidence="6" id="KW-0851">Voltage-gated channel</keyword>
<feature type="compositionally biased region" description="Polar residues" evidence="12">
    <location>
        <begin position="1213"/>
        <end position="1229"/>
    </location>
</feature>
<dbReference type="Pfam" id="PF00520">
    <property type="entry name" value="Ion_trans"/>
    <property type="match status" value="2"/>
</dbReference>
<dbReference type="FunFam" id="1.20.120.350:FF:000018">
    <property type="entry name" value="Potassium voltage-gated channel subfamily B member"/>
    <property type="match status" value="1"/>
</dbReference>
<dbReference type="InterPro" id="IPR011333">
    <property type="entry name" value="SKP1/BTB/POZ_sf"/>
</dbReference>
<dbReference type="GO" id="GO:0005251">
    <property type="term" value="F:delayed rectifier potassium channel activity"/>
    <property type="evidence" value="ECO:0007669"/>
    <property type="project" value="TreeGrafter"/>
</dbReference>
<keyword evidence="16" id="KW-1185">Reference proteome</keyword>
<evidence type="ECO:0000256" key="10">
    <source>
        <dbReference type="ARBA" id="ARBA00023136"/>
    </source>
</evidence>
<keyword evidence="5" id="KW-0631">Potassium channel</keyword>
<evidence type="ECO:0000256" key="5">
    <source>
        <dbReference type="ARBA" id="ARBA00022826"/>
    </source>
</evidence>
<dbReference type="Gene3D" id="1.10.287.70">
    <property type="match status" value="2"/>
</dbReference>
<dbReference type="InterPro" id="IPR003971">
    <property type="entry name" value="K_chnl_volt-dep_Kv5/Kv9"/>
</dbReference>
<sequence length="1229" mass="137635">MEPSECRISKISKYDKNVTSNRNRMTTRQALHLSATIDMHTLLAIVDTLCSNSPMLGERDRDREAVHWELGDSTTPPFNNGGPNIGMPSGMQYGYGDDGTFTTNTNYATGGGCASGTAGVAGKEVHYAPLPNTQSPTHSNPISQAPLQRAHSRSMSSIPPEPFMIARAKQMNRRVSINVGGVKHEVLWRTLERLPHTRLGRLRECTTHEAISELCDDYSLVDNEYFFDRHPKSFSSILNFYRTGKLHLVDEMCVLAFSDDLEYWGVDELYLESCCQHKYHQRKEHVHEEMRKEAESLRQREEEEFGDGKCAQYQKYLWELLEKPNTSLAARIIAVISILFIVLSTVALTLNTLPSLQHELNGTPQDNPELAVVEAVCISWFTLEYVLRFSASPDKWKFFKGGLNVIDLLAILPYFVSLFLLETNKNATDQFQDVRRVVQVFRIMRILRILKLARHSTGLQSLGFTLRNSYKELGLLMLFLAMGVLIFSSLAYFAEKDEPHTKFISIPETFWWAGITMTTVKKCRNNIIVLFERLMTMMYNTITCIGYGDICPTTPLGKVIGSVCCICGVLVIALPIPIIVNNFAEFYKNQMRREKALKRREALDRAKREGSIVSFHHINLRDAFAKSMDLIDVIVDTGHNISQGDENSTEGESATGRNPSSTGIGCYKNYDHTQQNDIRQRSTSQVSLREVEEVPPYSPQQQRTAIMEMYNDTATNEEKRPLTQEDTPTHMPTQMMVTPAEVAELRRQIALEQHAQHKKEKQLDSDMPTEFECCFCTSKDFKDFTDAEGLTSLPTSDFRHPMTLEMRNTTNGGAINQLYHQSSPSNGLSTITLPLETPLRSHNASSAQNTGNSYNGDLASLNSSDTYASCQTHPFLSQGDLTADMVDASSTLDDLDMNNLYINPLEKDTDNMRTQVKKSASGDTALCNIGGNSLDEGFHNFQSFERDHGSRVSLNETPVPKHRKTRFQQCVTKPKARFEVTKTSQESLNEGKKNRRSSFMPAKSLASATKLINQHLFGIQSISAKGKTENKLSLSIDSIDSSPNLESHRRSKSILKNKSDTSKILSDPESEKLLADNMSGAGISDISGDASSDYSPNKIPMTVNKSISPPLNQRHRILIQQRSVPAGLASSKPVKFHLPRYPEERQGKPILHKSTAVGSGVDHLTGDVRAESVTRESSLESETAFCSYRPDYKDQRCNEYHFGSSDERKSLINRGNSNESSGTGCGSTS</sequence>
<evidence type="ECO:0000256" key="2">
    <source>
        <dbReference type="ARBA" id="ARBA00022448"/>
    </source>
</evidence>
<keyword evidence="4 13" id="KW-0812">Transmembrane</keyword>
<evidence type="ECO:0000256" key="1">
    <source>
        <dbReference type="ARBA" id="ARBA00004141"/>
    </source>
</evidence>
<proteinExistence type="predicted"/>
<evidence type="ECO:0000256" key="11">
    <source>
        <dbReference type="ARBA" id="ARBA00023303"/>
    </source>
</evidence>
<evidence type="ECO:0000256" key="9">
    <source>
        <dbReference type="ARBA" id="ARBA00023065"/>
    </source>
</evidence>
<keyword evidence="3" id="KW-0633">Potassium transport</keyword>
<dbReference type="InterPro" id="IPR000210">
    <property type="entry name" value="BTB/POZ_dom"/>
</dbReference>
<dbReference type="InterPro" id="IPR028325">
    <property type="entry name" value="VG_K_chnl"/>
</dbReference>
<dbReference type="GO" id="GO:0051260">
    <property type="term" value="P:protein homooligomerization"/>
    <property type="evidence" value="ECO:0007669"/>
    <property type="project" value="InterPro"/>
</dbReference>
<dbReference type="SUPFAM" id="SSF54695">
    <property type="entry name" value="POZ domain"/>
    <property type="match status" value="1"/>
</dbReference>
<dbReference type="PANTHER" id="PTHR11537:SF254">
    <property type="entry name" value="POTASSIUM VOLTAGE-GATED CHANNEL PROTEIN SHAB"/>
    <property type="match status" value="1"/>
</dbReference>
<keyword evidence="9" id="KW-0406">Ion transport</keyword>
<keyword evidence="7" id="KW-0630">Potassium</keyword>
<evidence type="ECO:0000256" key="13">
    <source>
        <dbReference type="SAM" id="Phobius"/>
    </source>
</evidence>
<feature type="region of interest" description="Disordered" evidence="12">
    <location>
        <begin position="981"/>
        <end position="1000"/>
    </location>
</feature>
<evidence type="ECO:0000313" key="16">
    <source>
        <dbReference type="Proteomes" id="UP001151699"/>
    </source>
</evidence>
<dbReference type="AlphaFoldDB" id="A0A9Q0N4Z3"/>
<feature type="domain" description="BTB" evidence="14">
    <location>
        <begin position="173"/>
        <end position="282"/>
    </location>
</feature>
<dbReference type="GO" id="GO:0008076">
    <property type="term" value="C:voltage-gated potassium channel complex"/>
    <property type="evidence" value="ECO:0007669"/>
    <property type="project" value="InterPro"/>
</dbReference>
<evidence type="ECO:0000313" key="15">
    <source>
        <dbReference type="EMBL" id="KAJ6643181.1"/>
    </source>
</evidence>
<dbReference type="CDD" id="cd18413">
    <property type="entry name" value="BTB_POZ_Shab-like"/>
    <property type="match status" value="1"/>
</dbReference>
<evidence type="ECO:0000256" key="3">
    <source>
        <dbReference type="ARBA" id="ARBA00022538"/>
    </source>
</evidence>
<feature type="transmembrane region" description="Helical" evidence="13">
    <location>
        <begin position="328"/>
        <end position="350"/>
    </location>
</feature>
<feature type="transmembrane region" description="Helical" evidence="13">
    <location>
        <begin position="401"/>
        <end position="421"/>
    </location>
</feature>
<protein>
    <submittedName>
        <fullName evidence="15">Potassium voltage-gated channel protein Shab</fullName>
    </submittedName>
</protein>
<dbReference type="FunFam" id="3.30.710.10:FF:000010">
    <property type="entry name" value="Potassium voltage-gated channel subfamily B member"/>
    <property type="match status" value="1"/>
</dbReference>
<keyword evidence="10 13" id="KW-0472">Membrane</keyword>
<dbReference type="PRINTS" id="PR01491">
    <property type="entry name" value="KVCHANNEL"/>
</dbReference>
<comment type="caution">
    <text evidence="15">The sequence shown here is derived from an EMBL/GenBank/DDBJ whole genome shotgun (WGS) entry which is preliminary data.</text>
</comment>
<evidence type="ECO:0000256" key="4">
    <source>
        <dbReference type="ARBA" id="ARBA00022692"/>
    </source>
</evidence>
<dbReference type="PRINTS" id="PR01494">
    <property type="entry name" value="KV9CHANNEL"/>
</dbReference>
<feature type="transmembrane region" description="Helical" evidence="13">
    <location>
        <begin position="370"/>
        <end position="389"/>
    </location>
</feature>
<dbReference type="InterPro" id="IPR005821">
    <property type="entry name" value="Ion_trans_dom"/>
</dbReference>
<feature type="compositionally biased region" description="Polar residues" evidence="12">
    <location>
        <begin position="639"/>
        <end position="663"/>
    </location>
</feature>